<evidence type="ECO:0000256" key="8">
    <source>
        <dbReference type="ARBA" id="ARBA00023196"/>
    </source>
</evidence>
<dbReference type="PANTHER" id="PTHR11693:SF22">
    <property type="entry name" value="ATP SYNTHASE SUBUNIT GAMMA, MITOCHONDRIAL"/>
    <property type="match status" value="1"/>
</dbReference>
<evidence type="ECO:0000313" key="16">
    <source>
        <dbReference type="Proteomes" id="UP000285832"/>
    </source>
</evidence>
<comment type="function">
    <text evidence="1 10">Produces ATP from ADP in the presence of a proton gradient across the membrane. The gamma chain is believed to be important in regulating ATPase activity and the flow of protons through the CF(0) complex.</text>
</comment>
<keyword evidence="4 10" id="KW-0813">Transport</keyword>
<dbReference type="InterPro" id="IPR000131">
    <property type="entry name" value="ATP_synth_F1_gsu"/>
</dbReference>
<dbReference type="Proteomes" id="UP000285832">
    <property type="component" value="Unassembled WGS sequence"/>
</dbReference>
<evidence type="ECO:0000256" key="4">
    <source>
        <dbReference type="ARBA" id="ARBA00022448"/>
    </source>
</evidence>
<protein>
    <recommendedName>
        <fullName evidence="10">ATP synthase gamma chain</fullName>
    </recommendedName>
    <alternativeName>
        <fullName evidence="10">ATP synthase F1 sector gamma subunit</fullName>
    </alternativeName>
    <alternativeName>
        <fullName evidence="10">F-ATPase gamma subunit</fullName>
    </alternativeName>
</protein>
<dbReference type="GO" id="GO:0016787">
    <property type="term" value="F:hydrolase activity"/>
    <property type="evidence" value="ECO:0007669"/>
    <property type="project" value="UniProtKB-KW"/>
</dbReference>
<evidence type="ECO:0000256" key="7">
    <source>
        <dbReference type="ARBA" id="ARBA00023136"/>
    </source>
</evidence>
<dbReference type="GeneID" id="77333120"/>
<dbReference type="HAMAP" id="MF_00815">
    <property type="entry name" value="ATP_synth_gamma_bact"/>
    <property type="match status" value="1"/>
</dbReference>
<dbReference type="InterPro" id="IPR023632">
    <property type="entry name" value="ATP_synth_F1_gsu_CS"/>
</dbReference>
<evidence type="ECO:0000256" key="5">
    <source>
        <dbReference type="ARBA" id="ARBA00022781"/>
    </source>
</evidence>
<organism evidence="11 14">
    <name type="scientific">[Ruminococcus] lactaris</name>
    <dbReference type="NCBI Taxonomy" id="46228"/>
    <lineage>
        <taxon>Bacteria</taxon>
        <taxon>Bacillati</taxon>
        <taxon>Bacillota</taxon>
        <taxon>Clostridia</taxon>
        <taxon>Lachnospirales</taxon>
        <taxon>Lachnospiraceae</taxon>
        <taxon>Mediterraneibacter</taxon>
    </lineage>
</organism>
<name>A0A3E4LRZ2_9FIRM</name>
<evidence type="ECO:0000313" key="13">
    <source>
        <dbReference type="EMBL" id="RHJ63064.1"/>
    </source>
</evidence>
<evidence type="ECO:0000256" key="10">
    <source>
        <dbReference type="HAMAP-Rule" id="MF_00815"/>
    </source>
</evidence>
<evidence type="ECO:0000313" key="11">
    <source>
        <dbReference type="EMBL" id="RGK40218.1"/>
    </source>
</evidence>
<dbReference type="SUPFAM" id="SSF52943">
    <property type="entry name" value="ATP synthase (F1-ATPase), gamma subunit"/>
    <property type="match status" value="1"/>
</dbReference>
<keyword evidence="8 10" id="KW-0139">CF(1)</keyword>
<dbReference type="GO" id="GO:0045259">
    <property type="term" value="C:proton-transporting ATP synthase complex"/>
    <property type="evidence" value="ECO:0007669"/>
    <property type="project" value="UniProtKB-KW"/>
</dbReference>
<comment type="subcellular location">
    <subcellularLocation>
        <location evidence="10">Cell membrane</location>
        <topology evidence="10">Peripheral membrane protein</topology>
    </subcellularLocation>
    <subcellularLocation>
        <location evidence="2">Membrane</location>
        <topology evidence="2">Peripheral membrane protein</topology>
    </subcellularLocation>
</comment>
<dbReference type="Gene3D" id="1.10.287.80">
    <property type="entry name" value="ATP synthase, gamma subunit, helix hairpin domain"/>
    <property type="match status" value="1"/>
</dbReference>
<dbReference type="PROSITE" id="PS00153">
    <property type="entry name" value="ATPASE_GAMMA"/>
    <property type="match status" value="1"/>
</dbReference>
<dbReference type="Pfam" id="PF00231">
    <property type="entry name" value="ATP-synt"/>
    <property type="match status" value="1"/>
</dbReference>
<reference evidence="14 15" key="1">
    <citation type="submission" date="2018-08" db="EMBL/GenBank/DDBJ databases">
        <title>A genome reference for cultivated species of the human gut microbiota.</title>
        <authorList>
            <person name="Zou Y."/>
            <person name="Xue W."/>
            <person name="Luo G."/>
        </authorList>
    </citation>
    <scope>NUCLEOTIDE SEQUENCE [LARGE SCALE GENOMIC DNA]</scope>
    <source>
        <strain evidence="13 16">AM09-9</strain>
        <strain evidence="12 15">AM25-1LB</strain>
        <strain evidence="11 14">TF11-7</strain>
    </source>
</reference>
<sequence length="296" mass="33990">MANIREIQSRINSVKDTMKITNAMYMISSSKLTQARKKLADTEPYFYALQGEISRILRHMPELHHSYFNQREEIPAEERKIGSIVITADKGLAGAYNHNIVKLEEEILAKPGQHKLFIVGELGRHYFAKRDVEIDTNFKYTVQRPTMHRARDISGVILEQFRNRELDEVYVVYTRMENSVQAEAEVMKLLPLERSDFGEMKMPLNMYREEIELNPSPMAVMNSIVPSYINGMIYGCLVEAYASEHNARMMAMKSATDSAQELIKELSILYNRARQAAITQEITEVCSGARAQQKKS</sequence>
<evidence type="ECO:0000256" key="1">
    <source>
        <dbReference type="ARBA" id="ARBA00003456"/>
    </source>
</evidence>
<keyword evidence="7 10" id="KW-0472">Membrane</keyword>
<evidence type="ECO:0000256" key="6">
    <source>
        <dbReference type="ARBA" id="ARBA00023065"/>
    </source>
</evidence>
<dbReference type="RefSeq" id="WP_005610999.1">
    <property type="nucleotide sequence ID" value="NZ_CABKOA010000018.1"/>
</dbReference>
<dbReference type="EMBL" id="QRHG01000005">
    <property type="protein sequence ID" value="RHF62528.1"/>
    <property type="molecule type" value="Genomic_DNA"/>
</dbReference>
<keyword evidence="11" id="KW-0378">Hydrolase</keyword>
<evidence type="ECO:0000256" key="2">
    <source>
        <dbReference type="ARBA" id="ARBA00004170"/>
    </source>
</evidence>
<dbReference type="GO" id="GO:0042777">
    <property type="term" value="P:proton motive force-driven plasma membrane ATP synthesis"/>
    <property type="evidence" value="ECO:0007669"/>
    <property type="project" value="UniProtKB-UniRule"/>
</dbReference>
<dbReference type="NCBIfam" id="TIGR01146">
    <property type="entry name" value="ATPsyn_F1gamma"/>
    <property type="match status" value="1"/>
</dbReference>
<dbReference type="Proteomes" id="UP000284902">
    <property type="component" value="Unassembled WGS sequence"/>
</dbReference>
<dbReference type="Proteomes" id="UP000260793">
    <property type="component" value="Unassembled WGS sequence"/>
</dbReference>
<proteinExistence type="inferred from homology"/>
<dbReference type="GO" id="GO:0046933">
    <property type="term" value="F:proton-transporting ATP synthase activity, rotational mechanism"/>
    <property type="evidence" value="ECO:0007669"/>
    <property type="project" value="UniProtKB-UniRule"/>
</dbReference>
<keyword evidence="9 10" id="KW-0066">ATP synthesis</keyword>
<dbReference type="CDD" id="cd12151">
    <property type="entry name" value="F1-ATPase_gamma"/>
    <property type="match status" value="1"/>
</dbReference>
<keyword evidence="10" id="KW-1003">Cell membrane</keyword>
<evidence type="ECO:0000256" key="3">
    <source>
        <dbReference type="ARBA" id="ARBA00007681"/>
    </source>
</evidence>
<keyword evidence="6 10" id="KW-0406">Ion transport</keyword>
<dbReference type="PANTHER" id="PTHR11693">
    <property type="entry name" value="ATP SYNTHASE GAMMA CHAIN"/>
    <property type="match status" value="1"/>
</dbReference>
<gene>
    <name evidence="10 11" type="primary">atpG</name>
    <name evidence="13" type="ORF">DW116_03820</name>
    <name evidence="12" type="ORF">DW672_02990</name>
    <name evidence="11" type="ORF">DXD17_06960</name>
</gene>
<dbReference type="PRINTS" id="PR00126">
    <property type="entry name" value="ATPASEGAMMA"/>
</dbReference>
<evidence type="ECO:0000313" key="14">
    <source>
        <dbReference type="Proteomes" id="UP000260793"/>
    </source>
</evidence>
<accession>A0A3E4LRZ2</accession>
<keyword evidence="5 10" id="KW-0375">Hydrogen ion transport</keyword>
<evidence type="ECO:0000313" key="15">
    <source>
        <dbReference type="Proteomes" id="UP000284902"/>
    </source>
</evidence>
<dbReference type="AlphaFoldDB" id="A0A3E4LRZ2"/>
<dbReference type="EMBL" id="QRMI01000006">
    <property type="protein sequence ID" value="RHJ63064.1"/>
    <property type="molecule type" value="Genomic_DNA"/>
</dbReference>
<comment type="similarity">
    <text evidence="3 10">Belongs to the ATPase gamma chain family.</text>
</comment>
<evidence type="ECO:0000313" key="12">
    <source>
        <dbReference type="EMBL" id="RHF62528.1"/>
    </source>
</evidence>
<dbReference type="GO" id="GO:0005524">
    <property type="term" value="F:ATP binding"/>
    <property type="evidence" value="ECO:0007669"/>
    <property type="project" value="UniProtKB-UniRule"/>
</dbReference>
<dbReference type="EMBL" id="QSQN01000015">
    <property type="protein sequence ID" value="RGK40218.1"/>
    <property type="molecule type" value="Genomic_DNA"/>
</dbReference>
<comment type="caution">
    <text evidence="11">The sequence shown here is derived from an EMBL/GenBank/DDBJ whole genome shotgun (WGS) entry which is preliminary data.</text>
</comment>
<dbReference type="Gene3D" id="3.40.1380.10">
    <property type="match status" value="1"/>
</dbReference>
<dbReference type="GO" id="GO:0005886">
    <property type="term" value="C:plasma membrane"/>
    <property type="evidence" value="ECO:0007669"/>
    <property type="project" value="UniProtKB-SubCell"/>
</dbReference>
<comment type="subunit">
    <text evidence="10">F-type ATPases have 2 components, CF(1) - the catalytic core - and CF(0) - the membrane proton channel. CF(1) has five subunits: alpha(3), beta(3), gamma(1), delta(1), epsilon(1). CF(0) has three main subunits: a, b and c.</text>
</comment>
<dbReference type="InterPro" id="IPR035968">
    <property type="entry name" value="ATP_synth_F1_ATPase_gsu"/>
</dbReference>
<evidence type="ECO:0000256" key="9">
    <source>
        <dbReference type="ARBA" id="ARBA00023310"/>
    </source>
</evidence>